<evidence type="ECO:0000313" key="3">
    <source>
        <dbReference type="Proteomes" id="UP001500034"/>
    </source>
</evidence>
<comment type="caution">
    <text evidence="2">The sequence shown here is derived from an EMBL/GenBank/DDBJ whole genome shotgun (WGS) entry which is preliminary data.</text>
</comment>
<feature type="compositionally biased region" description="Basic and acidic residues" evidence="1">
    <location>
        <begin position="127"/>
        <end position="139"/>
    </location>
</feature>
<dbReference type="EMBL" id="BAABCQ010000101">
    <property type="protein sequence ID" value="GAA3993513.1"/>
    <property type="molecule type" value="Genomic_DNA"/>
</dbReference>
<protein>
    <submittedName>
        <fullName evidence="2">Uncharacterized protein</fullName>
    </submittedName>
</protein>
<organism evidence="2 3">
    <name type="scientific">Streptomyces marokkonensis</name>
    <dbReference type="NCBI Taxonomy" id="324855"/>
    <lineage>
        <taxon>Bacteria</taxon>
        <taxon>Bacillati</taxon>
        <taxon>Actinomycetota</taxon>
        <taxon>Actinomycetes</taxon>
        <taxon>Kitasatosporales</taxon>
        <taxon>Streptomycetaceae</taxon>
        <taxon>Streptomyces</taxon>
    </lineage>
</organism>
<accession>A0ABP7R9C3</accession>
<feature type="region of interest" description="Disordered" evidence="1">
    <location>
        <begin position="94"/>
        <end position="139"/>
    </location>
</feature>
<evidence type="ECO:0000256" key="1">
    <source>
        <dbReference type="SAM" id="MobiDB-lite"/>
    </source>
</evidence>
<gene>
    <name evidence="2" type="ORF">GCM10022384_46430</name>
</gene>
<sequence length="139" mass="14686">MGEPGVDPVPRLGLRLAVVGGLGDRGDRGLGTGLRLGEAEFRSVLGRPAIDAVHPRWLRQPHDPVGTDPANELDRQIAQDPGQTGDVIAGIAHDHDGRVPGLPLARDDEPFNDSAELARGDCGGVVHRAEPDHVQDRGP</sequence>
<reference evidence="3" key="1">
    <citation type="journal article" date="2019" name="Int. J. Syst. Evol. Microbiol.">
        <title>The Global Catalogue of Microorganisms (GCM) 10K type strain sequencing project: providing services to taxonomists for standard genome sequencing and annotation.</title>
        <authorList>
            <consortium name="The Broad Institute Genomics Platform"/>
            <consortium name="The Broad Institute Genome Sequencing Center for Infectious Disease"/>
            <person name="Wu L."/>
            <person name="Ma J."/>
        </authorList>
    </citation>
    <scope>NUCLEOTIDE SEQUENCE [LARGE SCALE GENOMIC DNA]</scope>
    <source>
        <strain evidence="3">JCM 17027</strain>
    </source>
</reference>
<proteinExistence type="predicted"/>
<evidence type="ECO:0000313" key="2">
    <source>
        <dbReference type="EMBL" id="GAA3993513.1"/>
    </source>
</evidence>
<dbReference type="Proteomes" id="UP001500034">
    <property type="component" value="Unassembled WGS sequence"/>
</dbReference>
<name>A0ABP7R9C3_9ACTN</name>
<keyword evidence="3" id="KW-1185">Reference proteome</keyword>